<protein>
    <submittedName>
        <fullName evidence="1">Uncharacterized protein</fullName>
    </submittedName>
</protein>
<sequence>MTLGHIQVINPAVTLAKPSVEGLKLAKEEQRNLREVESLFLSCLWPSVPPGYMYPSPYLAAAAATPGGLVQLPPAPLSHAAAVAAAASQFYEYQNAAAAAAAATYSSQYPNGFETYPYTTAGAASYMPYTYATIPQSAGLPSAAAGGFPGLSPYQTAAQASLQEARMQ</sequence>
<gene>
    <name evidence="1" type="ORF">TSIB3V08_LOCUS5217</name>
</gene>
<name>A0A7R9FZS5_TIMSH</name>
<reference evidence="1" key="1">
    <citation type="submission" date="2020-11" db="EMBL/GenBank/DDBJ databases">
        <authorList>
            <person name="Tran Van P."/>
        </authorList>
    </citation>
    <scope>NUCLEOTIDE SEQUENCE</scope>
</reference>
<evidence type="ECO:0000313" key="1">
    <source>
        <dbReference type="EMBL" id="CAD7261068.1"/>
    </source>
</evidence>
<organism evidence="1">
    <name type="scientific">Timema shepardi</name>
    <name type="common">Walking stick</name>
    <dbReference type="NCBI Taxonomy" id="629360"/>
    <lineage>
        <taxon>Eukaryota</taxon>
        <taxon>Metazoa</taxon>
        <taxon>Ecdysozoa</taxon>
        <taxon>Arthropoda</taxon>
        <taxon>Hexapoda</taxon>
        <taxon>Insecta</taxon>
        <taxon>Pterygota</taxon>
        <taxon>Neoptera</taxon>
        <taxon>Polyneoptera</taxon>
        <taxon>Phasmatodea</taxon>
        <taxon>Timematodea</taxon>
        <taxon>Timematoidea</taxon>
        <taxon>Timematidae</taxon>
        <taxon>Timema</taxon>
    </lineage>
</organism>
<accession>A0A7R9FZS5</accession>
<dbReference type="AlphaFoldDB" id="A0A7R9FZS5"/>
<proteinExistence type="predicted"/>
<dbReference type="EMBL" id="OC001985">
    <property type="protein sequence ID" value="CAD7261068.1"/>
    <property type="molecule type" value="Genomic_DNA"/>
</dbReference>